<dbReference type="OrthoDB" id="10257049at2759"/>
<evidence type="ECO:0000256" key="2">
    <source>
        <dbReference type="ARBA" id="ARBA00023002"/>
    </source>
</evidence>
<comment type="similarity">
    <text evidence="1">Belongs to the zinc-containing alcohol dehydrogenase family.</text>
</comment>
<dbReference type="Pfam" id="PF00107">
    <property type="entry name" value="ADH_zinc_N"/>
    <property type="match status" value="1"/>
</dbReference>
<comment type="caution">
    <text evidence="4">The sequence shown here is derived from an EMBL/GenBank/DDBJ whole genome shotgun (WGS) entry which is preliminary data.</text>
</comment>
<dbReference type="InterPro" id="IPR047122">
    <property type="entry name" value="Trans-enoyl_RdTase-like"/>
</dbReference>
<keyword evidence="5" id="KW-1185">Reference proteome</keyword>
<dbReference type="InterPro" id="IPR036291">
    <property type="entry name" value="NAD(P)-bd_dom_sf"/>
</dbReference>
<evidence type="ECO:0000313" key="4">
    <source>
        <dbReference type="EMBL" id="RDL33848.1"/>
    </source>
</evidence>
<dbReference type="InterPro" id="IPR013149">
    <property type="entry name" value="ADH-like_C"/>
</dbReference>
<dbReference type="PANTHER" id="PTHR45348">
    <property type="entry name" value="HYPOTHETICAL OXIDOREDUCTASE (EUROFUNG)"/>
    <property type="match status" value="1"/>
</dbReference>
<keyword evidence="2" id="KW-0560">Oxidoreductase</keyword>
<feature type="domain" description="Enoyl reductase (ER)" evidence="3">
    <location>
        <begin position="10"/>
        <end position="345"/>
    </location>
</feature>
<dbReference type="SMART" id="SM00829">
    <property type="entry name" value="PKS_ER"/>
    <property type="match status" value="1"/>
</dbReference>
<dbReference type="InterPro" id="IPR011032">
    <property type="entry name" value="GroES-like_sf"/>
</dbReference>
<dbReference type="GeneID" id="43601065"/>
<dbReference type="CDD" id="cd08249">
    <property type="entry name" value="enoyl_reductase_like"/>
    <property type="match status" value="1"/>
</dbReference>
<name>A0A370TG20_9HELO</name>
<dbReference type="SUPFAM" id="SSF50129">
    <property type="entry name" value="GroES-like"/>
    <property type="match status" value="1"/>
</dbReference>
<evidence type="ECO:0000259" key="3">
    <source>
        <dbReference type="SMART" id="SM00829"/>
    </source>
</evidence>
<dbReference type="AlphaFoldDB" id="A0A370TG20"/>
<dbReference type="SUPFAM" id="SSF51735">
    <property type="entry name" value="NAD(P)-binding Rossmann-fold domains"/>
    <property type="match status" value="1"/>
</dbReference>
<reference evidence="4 5" key="1">
    <citation type="journal article" date="2018" name="IMA Fungus">
        <title>IMA Genome-F 9: Draft genome sequence of Annulohypoxylon stygium, Aspergillus mulundensis, Berkeleyomyces basicola (syn. Thielaviopsis basicola), Ceratocystis smalleyi, two Cercospora beticola strains, Coleophoma cylindrospora, Fusarium fracticaudum, Phialophora cf. hyalina, and Morchella septimelata.</title>
        <authorList>
            <person name="Wingfield B.D."/>
            <person name="Bills G.F."/>
            <person name="Dong Y."/>
            <person name="Huang W."/>
            <person name="Nel W.J."/>
            <person name="Swalarsk-Parry B.S."/>
            <person name="Vaghefi N."/>
            <person name="Wilken P.M."/>
            <person name="An Z."/>
            <person name="de Beer Z.W."/>
            <person name="De Vos L."/>
            <person name="Chen L."/>
            <person name="Duong T.A."/>
            <person name="Gao Y."/>
            <person name="Hammerbacher A."/>
            <person name="Kikkert J.R."/>
            <person name="Li Y."/>
            <person name="Li H."/>
            <person name="Li K."/>
            <person name="Li Q."/>
            <person name="Liu X."/>
            <person name="Ma X."/>
            <person name="Naidoo K."/>
            <person name="Pethybridge S.J."/>
            <person name="Sun J."/>
            <person name="Steenkamp E.T."/>
            <person name="van der Nest M.A."/>
            <person name="van Wyk S."/>
            <person name="Wingfield M.J."/>
            <person name="Xiong C."/>
            <person name="Yue Q."/>
            <person name="Zhang X."/>
        </authorList>
    </citation>
    <scope>NUCLEOTIDE SEQUENCE [LARGE SCALE GENOMIC DNA]</scope>
    <source>
        <strain evidence="4 5">BP 5553</strain>
    </source>
</reference>
<dbReference type="EMBL" id="NPIC01000008">
    <property type="protein sequence ID" value="RDL33848.1"/>
    <property type="molecule type" value="Genomic_DNA"/>
</dbReference>
<proteinExistence type="inferred from homology"/>
<evidence type="ECO:0000256" key="1">
    <source>
        <dbReference type="ARBA" id="ARBA00008072"/>
    </source>
</evidence>
<dbReference type="Gene3D" id="3.90.180.10">
    <property type="entry name" value="Medium-chain alcohol dehydrogenases, catalytic domain"/>
    <property type="match status" value="1"/>
</dbReference>
<dbReference type="InterPro" id="IPR020843">
    <property type="entry name" value="ER"/>
</dbReference>
<sequence length="347" mass="36931">MSFPKPNIAAVLETAKAQVTVKERPIPTPGSHELLVLNHAIAANPVEWRIQDFDFLVTKYPNVLGSDVCGTIVAIGDGVTRFKVGDRVTGFAAVIYNSDIDHGAWQTYTLLRDIGTTKIPDSMSFEEGSVFPMGFATAAMALLQNLGIPRPPGPLPADMKDTALLVWAASSSVGCSGIQIAKALGLPVYAVCSKKNHAYVKSLGATETFDYHDPDVVSKIVDIAKKNGVSITKAFDTISEHGSFQLVADVLVRGGKGGALATVLEWPATDPKPEGIDISMTYALRTGTDLPEFGAWLFNDWLADALEKKIVVPAPKIQIVGGGIGAAQKVYDMLRPGVSATKLVVKV</sequence>
<dbReference type="GO" id="GO:0016651">
    <property type="term" value="F:oxidoreductase activity, acting on NAD(P)H"/>
    <property type="evidence" value="ECO:0007669"/>
    <property type="project" value="InterPro"/>
</dbReference>
<dbReference type="STRING" id="2656787.A0A370TG20"/>
<dbReference type="InterPro" id="IPR013154">
    <property type="entry name" value="ADH-like_N"/>
</dbReference>
<protein>
    <submittedName>
        <fullName evidence="4">GroES-like protein</fullName>
    </submittedName>
</protein>
<dbReference type="Gene3D" id="3.40.50.720">
    <property type="entry name" value="NAD(P)-binding Rossmann-like Domain"/>
    <property type="match status" value="1"/>
</dbReference>
<dbReference type="Pfam" id="PF08240">
    <property type="entry name" value="ADH_N"/>
    <property type="match status" value="1"/>
</dbReference>
<gene>
    <name evidence="4" type="ORF">BP5553_08216</name>
</gene>
<evidence type="ECO:0000313" key="5">
    <source>
        <dbReference type="Proteomes" id="UP000254866"/>
    </source>
</evidence>
<dbReference type="Proteomes" id="UP000254866">
    <property type="component" value="Unassembled WGS sequence"/>
</dbReference>
<dbReference type="PANTHER" id="PTHR45348:SF2">
    <property type="entry name" value="ZINC-TYPE ALCOHOL DEHYDROGENASE-LIKE PROTEIN C2E1P3.01"/>
    <property type="match status" value="1"/>
</dbReference>
<organism evidence="4 5">
    <name type="scientific">Venustampulla echinocandica</name>
    <dbReference type="NCBI Taxonomy" id="2656787"/>
    <lineage>
        <taxon>Eukaryota</taxon>
        <taxon>Fungi</taxon>
        <taxon>Dikarya</taxon>
        <taxon>Ascomycota</taxon>
        <taxon>Pezizomycotina</taxon>
        <taxon>Leotiomycetes</taxon>
        <taxon>Helotiales</taxon>
        <taxon>Pleuroascaceae</taxon>
        <taxon>Venustampulla</taxon>
    </lineage>
</organism>
<dbReference type="RefSeq" id="XP_031867130.1">
    <property type="nucleotide sequence ID" value="XM_032016839.1"/>
</dbReference>
<accession>A0A370TG20</accession>